<keyword evidence="1" id="KW-0732">Signal</keyword>
<feature type="non-terminal residue" evidence="2">
    <location>
        <position position="176"/>
    </location>
</feature>
<protein>
    <recommendedName>
        <fullName evidence="3">Lipoprotein</fullName>
    </recommendedName>
</protein>
<evidence type="ECO:0000256" key="1">
    <source>
        <dbReference type="SAM" id="SignalP"/>
    </source>
</evidence>
<evidence type="ECO:0008006" key="3">
    <source>
        <dbReference type="Google" id="ProtNLM"/>
    </source>
</evidence>
<dbReference type="AlphaFoldDB" id="A0A1B6KH56"/>
<feature type="chain" id="PRO_5008586700" description="Lipoprotein" evidence="1">
    <location>
        <begin position="20"/>
        <end position="176"/>
    </location>
</feature>
<reference evidence="2" key="1">
    <citation type="submission" date="2015-11" db="EMBL/GenBank/DDBJ databases">
        <title>De novo transcriptome assembly of four potential Pierce s Disease insect vectors from Arizona vineyards.</title>
        <authorList>
            <person name="Tassone E.E."/>
        </authorList>
    </citation>
    <scope>NUCLEOTIDE SEQUENCE</scope>
</reference>
<accession>A0A1B6KH56</accession>
<proteinExistence type="predicted"/>
<sequence length="176" mass="20583">MVRGFVVFLLLSGCQLTISSQNLLNAIYEMNQEILALRTEASHQIYSKNLKPHELCHKKIMAFVPQRFSIKNKELFQNFEKTKRLLADLSRENSVIKIFNKEISIVSDFHNIIKFAIKVMNEDIETLSKRRLSGLANKCYKYEKFRSKSSANVDGEEEVKKLKNKMEQVEMDLLYE</sequence>
<gene>
    <name evidence="2" type="ORF">g.44415</name>
</gene>
<name>A0A1B6KH56_9HEMI</name>
<dbReference type="EMBL" id="GEBQ01029201">
    <property type="protein sequence ID" value="JAT10776.1"/>
    <property type="molecule type" value="Transcribed_RNA"/>
</dbReference>
<feature type="signal peptide" evidence="1">
    <location>
        <begin position="1"/>
        <end position="19"/>
    </location>
</feature>
<organism evidence="2">
    <name type="scientific">Graphocephala atropunctata</name>
    <dbReference type="NCBI Taxonomy" id="36148"/>
    <lineage>
        <taxon>Eukaryota</taxon>
        <taxon>Metazoa</taxon>
        <taxon>Ecdysozoa</taxon>
        <taxon>Arthropoda</taxon>
        <taxon>Hexapoda</taxon>
        <taxon>Insecta</taxon>
        <taxon>Pterygota</taxon>
        <taxon>Neoptera</taxon>
        <taxon>Paraneoptera</taxon>
        <taxon>Hemiptera</taxon>
        <taxon>Auchenorrhyncha</taxon>
        <taxon>Membracoidea</taxon>
        <taxon>Cicadellidae</taxon>
        <taxon>Cicadellinae</taxon>
        <taxon>Cicadellini</taxon>
        <taxon>Graphocephala</taxon>
    </lineage>
</organism>
<evidence type="ECO:0000313" key="2">
    <source>
        <dbReference type="EMBL" id="JAT10776.1"/>
    </source>
</evidence>